<dbReference type="AlphaFoldDB" id="A0AAJ5C431"/>
<proteinExistence type="predicted"/>
<dbReference type="EMBL" id="OAPG01000003">
    <property type="protein sequence ID" value="SNX83143.1"/>
    <property type="molecule type" value="Genomic_DNA"/>
</dbReference>
<keyword evidence="3" id="KW-1185">Reference proteome</keyword>
<protein>
    <submittedName>
        <fullName evidence="2">Uncharacterized protein</fullName>
    </submittedName>
</protein>
<evidence type="ECO:0000313" key="3">
    <source>
        <dbReference type="Proteomes" id="UP001294444"/>
    </source>
</evidence>
<gene>
    <name evidence="2" type="ORF">MEPE_01849</name>
</gene>
<comment type="caution">
    <text evidence="2">The sequence shown here is derived from an EMBL/GenBank/DDBJ whole genome shotgun (WGS) entry which is preliminary data.</text>
</comment>
<name>A0AAJ5C431_9BASI</name>
<evidence type="ECO:0000313" key="2">
    <source>
        <dbReference type="EMBL" id="SNX83143.1"/>
    </source>
</evidence>
<accession>A0AAJ5C431</accession>
<sequence length="136" mass="14709">MCEVCYMIAALLDEKDSRSKSVKKKLAFAALTAWAGITSALAATAPPNTTKSYTKDPVTSDKSRTKTYSTPQYNSVTKFSSSTYTALIPDCSIPIDPTLTSSSSFSQIPQNAQKETGRCEPCNRFGLEGFVKGRSD</sequence>
<organism evidence="2 3">
    <name type="scientific">Melanopsichium pennsylvanicum</name>
    <dbReference type="NCBI Taxonomy" id="63383"/>
    <lineage>
        <taxon>Eukaryota</taxon>
        <taxon>Fungi</taxon>
        <taxon>Dikarya</taxon>
        <taxon>Basidiomycota</taxon>
        <taxon>Ustilaginomycotina</taxon>
        <taxon>Ustilaginomycetes</taxon>
        <taxon>Ustilaginales</taxon>
        <taxon>Ustilaginaceae</taxon>
        <taxon>Melanopsichium</taxon>
    </lineage>
</organism>
<reference evidence="2" key="1">
    <citation type="submission" date="2023-10" db="EMBL/GenBank/DDBJ databases">
        <authorList>
            <person name="Guldener U."/>
        </authorList>
    </citation>
    <scope>NUCLEOTIDE SEQUENCE</scope>
    <source>
        <strain evidence="2">Mp4</strain>
    </source>
</reference>
<feature type="region of interest" description="Disordered" evidence="1">
    <location>
        <begin position="45"/>
        <end position="67"/>
    </location>
</feature>
<dbReference type="Proteomes" id="UP001294444">
    <property type="component" value="Unassembled WGS sequence"/>
</dbReference>
<evidence type="ECO:0000256" key="1">
    <source>
        <dbReference type="SAM" id="MobiDB-lite"/>
    </source>
</evidence>